<evidence type="ECO:0000256" key="6">
    <source>
        <dbReference type="ARBA" id="ARBA00022824"/>
    </source>
</evidence>
<dbReference type="EMBL" id="ASHM01075857">
    <property type="protein sequence ID" value="PNX57086.1"/>
    <property type="molecule type" value="Genomic_DNA"/>
</dbReference>
<evidence type="ECO:0000256" key="8">
    <source>
        <dbReference type="ARBA" id="ARBA00023136"/>
    </source>
</evidence>
<sequence>MAPLQQSTLFLRCLKVEITINIQLVCLCRTYGFILTIQDLSPNIGVFWYFFAEVFDFFRSFFLIVFHGNILLMIVPLALRLNHRPCFLAFVYIVLSSMLKSYPS</sequence>
<dbReference type="ExpressionAtlas" id="A0A2K3JSU0">
    <property type="expression patterns" value="baseline"/>
</dbReference>
<keyword evidence="5 9" id="KW-0812">Transmembrane</keyword>
<evidence type="ECO:0000256" key="9">
    <source>
        <dbReference type="SAM" id="Phobius"/>
    </source>
</evidence>
<evidence type="ECO:0000256" key="4">
    <source>
        <dbReference type="ARBA" id="ARBA00022502"/>
    </source>
</evidence>
<keyword evidence="8 9" id="KW-0472">Membrane</keyword>
<evidence type="ECO:0000256" key="2">
    <source>
        <dbReference type="ARBA" id="ARBA00004687"/>
    </source>
</evidence>
<dbReference type="STRING" id="57577.A0A2K3JSU0"/>
<keyword evidence="4" id="KW-0337">GPI-anchor biosynthesis</keyword>
<proteinExistence type="inferred from homology"/>
<dbReference type="GO" id="GO:0006506">
    <property type="term" value="P:GPI anchor biosynthetic process"/>
    <property type="evidence" value="ECO:0007669"/>
    <property type="project" value="UniProtKB-UniPathway"/>
</dbReference>
<dbReference type="AlphaFoldDB" id="A0A2K3JSU0"/>
<evidence type="ECO:0000256" key="1">
    <source>
        <dbReference type="ARBA" id="ARBA00004477"/>
    </source>
</evidence>
<dbReference type="Proteomes" id="UP000236291">
    <property type="component" value="Unassembled WGS sequence"/>
</dbReference>
<keyword evidence="7 9" id="KW-1133">Transmembrane helix</keyword>
<evidence type="ECO:0000313" key="11">
    <source>
        <dbReference type="Proteomes" id="UP000236291"/>
    </source>
</evidence>
<evidence type="ECO:0000256" key="5">
    <source>
        <dbReference type="ARBA" id="ARBA00022692"/>
    </source>
</evidence>
<accession>A0A2K3JSU0</accession>
<gene>
    <name evidence="10" type="ORF">L195_g050222</name>
</gene>
<comment type="caution">
    <text evidence="10">The sequence shown here is derived from an EMBL/GenBank/DDBJ whole genome shotgun (WGS) entry which is preliminary data.</text>
</comment>
<comment type="pathway">
    <text evidence="2">Glycolipid biosynthesis; glycosylphosphatidylinositol-anchor biosynthesis.</text>
</comment>
<dbReference type="PANTHER" id="PTHR13121:SF0">
    <property type="entry name" value="PHOSPHATIDYLINOSITOL GLYCAN ANCHOR BIOSYNTHESIS CLASS U PROTEIN"/>
    <property type="match status" value="1"/>
</dbReference>
<comment type="subcellular location">
    <subcellularLocation>
        <location evidence="1">Endoplasmic reticulum membrane</location>
        <topology evidence="1">Multi-pass membrane protein</topology>
    </subcellularLocation>
</comment>
<comment type="similarity">
    <text evidence="3">Belongs to the PIGU family.</text>
</comment>
<keyword evidence="6" id="KW-0256">Endoplasmic reticulum</keyword>
<feature type="transmembrane region" description="Helical" evidence="9">
    <location>
        <begin position="57"/>
        <end position="79"/>
    </location>
</feature>
<evidence type="ECO:0000256" key="3">
    <source>
        <dbReference type="ARBA" id="ARBA00010026"/>
    </source>
</evidence>
<dbReference type="Pfam" id="PF06728">
    <property type="entry name" value="PIG-U"/>
    <property type="match status" value="1"/>
</dbReference>
<name>A0A2K3JSU0_TRIPR</name>
<dbReference type="GO" id="GO:0016255">
    <property type="term" value="P:attachment of GPI anchor to protein"/>
    <property type="evidence" value="ECO:0007669"/>
    <property type="project" value="InterPro"/>
</dbReference>
<organism evidence="10 11">
    <name type="scientific">Trifolium pratense</name>
    <name type="common">Red clover</name>
    <dbReference type="NCBI Taxonomy" id="57577"/>
    <lineage>
        <taxon>Eukaryota</taxon>
        <taxon>Viridiplantae</taxon>
        <taxon>Streptophyta</taxon>
        <taxon>Embryophyta</taxon>
        <taxon>Tracheophyta</taxon>
        <taxon>Spermatophyta</taxon>
        <taxon>Magnoliopsida</taxon>
        <taxon>eudicotyledons</taxon>
        <taxon>Gunneridae</taxon>
        <taxon>Pentapetalae</taxon>
        <taxon>rosids</taxon>
        <taxon>fabids</taxon>
        <taxon>Fabales</taxon>
        <taxon>Fabaceae</taxon>
        <taxon>Papilionoideae</taxon>
        <taxon>50 kb inversion clade</taxon>
        <taxon>NPAAA clade</taxon>
        <taxon>Hologalegina</taxon>
        <taxon>IRL clade</taxon>
        <taxon>Trifolieae</taxon>
        <taxon>Trifolium</taxon>
    </lineage>
</organism>
<evidence type="ECO:0000313" key="10">
    <source>
        <dbReference type="EMBL" id="PNX57086.1"/>
    </source>
</evidence>
<protein>
    <submittedName>
        <fullName evidence="10">Phosphatidylinositol glycan anchor biosynthesis class U</fullName>
    </submittedName>
</protein>
<evidence type="ECO:0000256" key="7">
    <source>
        <dbReference type="ARBA" id="ARBA00022989"/>
    </source>
</evidence>
<dbReference type="PANTHER" id="PTHR13121">
    <property type="entry name" value="GPI TRANSAMIDASE COMPONENT PIG-U"/>
    <property type="match status" value="1"/>
</dbReference>
<feature type="non-terminal residue" evidence="10">
    <location>
        <position position="104"/>
    </location>
</feature>
<dbReference type="GO" id="GO:0042765">
    <property type="term" value="C:GPI-anchor transamidase complex"/>
    <property type="evidence" value="ECO:0007669"/>
    <property type="project" value="InterPro"/>
</dbReference>
<reference evidence="10 11" key="1">
    <citation type="journal article" date="2014" name="Am. J. Bot.">
        <title>Genome assembly and annotation for red clover (Trifolium pratense; Fabaceae).</title>
        <authorList>
            <person name="Istvanek J."/>
            <person name="Jaros M."/>
            <person name="Krenek A."/>
            <person name="Repkova J."/>
        </authorList>
    </citation>
    <scope>NUCLEOTIDE SEQUENCE [LARGE SCALE GENOMIC DNA]</scope>
    <source>
        <strain evidence="11">cv. Tatra</strain>
        <tissue evidence="10">Young leaves</tissue>
    </source>
</reference>
<reference evidence="10 11" key="2">
    <citation type="journal article" date="2017" name="Front. Plant Sci.">
        <title>Gene Classification and Mining of Molecular Markers Useful in Red Clover (Trifolium pratense) Breeding.</title>
        <authorList>
            <person name="Istvanek J."/>
            <person name="Dluhosova J."/>
            <person name="Dluhos P."/>
            <person name="Patkova L."/>
            <person name="Nedelnik J."/>
            <person name="Repkova J."/>
        </authorList>
    </citation>
    <scope>NUCLEOTIDE SEQUENCE [LARGE SCALE GENOMIC DNA]</scope>
    <source>
        <strain evidence="11">cv. Tatra</strain>
        <tissue evidence="10">Young leaves</tissue>
    </source>
</reference>
<dbReference type="UniPathway" id="UPA00196"/>
<dbReference type="InterPro" id="IPR009600">
    <property type="entry name" value="PIG-U"/>
</dbReference>